<feature type="domain" description="Putative exodeoxyribonuclease 8 PDDEXK-like" evidence="1">
    <location>
        <begin position="45"/>
        <end position="243"/>
    </location>
</feature>
<name>A0A090EAA3_MESPL</name>
<organism evidence="2 3">
    <name type="scientific">Mesorhizobium plurifarium</name>
    <dbReference type="NCBI Taxonomy" id="69974"/>
    <lineage>
        <taxon>Bacteria</taxon>
        <taxon>Pseudomonadati</taxon>
        <taxon>Pseudomonadota</taxon>
        <taxon>Alphaproteobacteria</taxon>
        <taxon>Hyphomicrobiales</taxon>
        <taxon>Phyllobacteriaceae</taxon>
        <taxon>Mesorhizobium</taxon>
    </lineage>
</organism>
<dbReference type="Proteomes" id="UP000045285">
    <property type="component" value="Unassembled WGS sequence"/>
</dbReference>
<dbReference type="InterPro" id="IPR024432">
    <property type="entry name" value="Put_RecE_PDDEXK-like_dom"/>
</dbReference>
<reference evidence="3" key="1">
    <citation type="submission" date="2014-08" db="EMBL/GenBank/DDBJ databases">
        <authorList>
            <person name="Moulin L."/>
        </authorList>
    </citation>
    <scope>NUCLEOTIDE SEQUENCE [LARGE SCALE GENOMIC DNA]</scope>
</reference>
<keyword evidence="3" id="KW-1185">Reference proteome</keyword>
<dbReference type="Pfam" id="PF12684">
    <property type="entry name" value="DUF3799"/>
    <property type="match status" value="1"/>
</dbReference>
<evidence type="ECO:0000313" key="3">
    <source>
        <dbReference type="Proteomes" id="UP000045285"/>
    </source>
</evidence>
<sequence length="351" mass="39861">MTEAVRHDPGIYFGMSDTEYHADDALGSSRIKAIAVDPYEAQFDHLYGEDKDTDAMIFGSALHARMLEGRAALEAKFCKEFDKSSIPEGALDTVADIRAWLDKYDQRGISAKNKADLIKIVQQIDPDQPIVEVIKAKWEKDNEGKIALKPKRWAQIDIAARWVQRDPLLSAVMTDGTFNAGAPEVSIFYEDRGVRLKARFDRLLRHAIVDVKSFAPMFPGPIETTAVKTIDRMRYDIQAADYFRAWGHAKELHKAGLVFGEEPHPGFLAEAFDRDEPKWIWIMVKTKGAPQPLVIDWQAKFAKAAAAERVERAIDEYIRLRDEHGEDQEWPPMRPAMTLEDQDLPSFFGRS</sequence>
<evidence type="ECO:0000259" key="1">
    <source>
        <dbReference type="Pfam" id="PF12684"/>
    </source>
</evidence>
<dbReference type="InterPro" id="IPR011604">
    <property type="entry name" value="PDDEXK-like_dom_sf"/>
</dbReference>
<dbReference type="Gene3D" id="3.90.320.10">
    <property type="match status" value="1"/>
</dbReference>
<evidence type="ECO:0000313" key="2">
    <source>
        <dbReference type="EMBL" id="CDX26899.1"/>
    </source>
</evidence>
<dbReference type="AlphaFoldDB" id="A0A090EAA3"/>
<accession>A0A090EAA3</accession>
<proteinExistence type="predicted"/>
<protein>
    <recommendedName>
        <fullName evidence="1">Putative exodeoxyribonuclease 8 PDDEXK-like domain-containing protein</fullName>
    </recommendedName>
</protein>
<dbReference type="EMBL" id="CCMZ01000056">
    <property type="protein sequence ID" value="CDX26899.1"/>
    <property type="molecule type" value="Genomic_DNA"/>
</dbReference>
<gene>
    <name evidence="2" type="ORF">MPL3356_60609</name>
</gene>